<name>A0A6I2UCR6_9FIRM</name>
<dbReference type="EMBL" id="VUNR01000020">
    <property type="protein sequence ID" value="MSU09293.1"/>
    <property type="molecule type" value="Genomic_DNA"/>
</dbReference>
<gene>
    <name evidence="1" type="ORF">FYJ84_09880</name>
</gene>
<proteinExistence type="predicted"/>
<reference evidence="1 2" key="1">
    <citation type="submission" date="2019-08" db="EMBL/GenBank/DDBJ databases">
        <title>In-depth cultivation of the pig gut microbiome towards novel bacterial diversity and tailored functional studies.</title>
        <authorList>
            <person name="Wylensek D."/>
            <person name="Hitch T.C.A."/>
            <person name="Clavel T."/>
        </authorList>
    </citation>
    <scope>NUCLEOTIDE SEQUENCE [LARGE SCALE GENOMIC DNA]</scope>
    <source>
        <strain evidence="1 2">WCA-693-APC-5D-A</strain>
    </source>
</reference>
<dbReference type="AlphaFoldDB" id="A0A6I2UCR6"/>
<organism evidence="1 2">
    <name type="scientific">Anaerovibrio slackiae</name>
    <dbReference type="NCBI Taxonomy" id="2652309"/>
    <lineage>
        <taxon>Bacteria</taxon>
        <taxon>Bacillati</taxon>
        <taxon>Bacillota</taxon>
        <taxon>Negativicutes</taxon>
        <taxon>Selenomonadales</taxon>
        <taxon>Selenomonadaceae</taxon>
        <taxon>Anaerovibrio</taxon>
    </lineage>
</organism>
<evidence type="ECO:0000313" key="1">
    <source>
        <dbReference type="EMBL" id="MSU09293.1"/>
    </source>
</evidence>
<accession>A0A6I2UCR6</accession>
<dbReference type="Proteomes" id="UP000433181">
    <property type="component" value="Unassembled WGS sequence"/>
</dbReference>
<keyword evidence="2" id="KW-1185">Reference proteome</keyword>
<dbReference type="InterPro" id="IPR025427">
    <property type="entry name" value="DUF4160"/>
</dbReference>
<protein>
    <submittedName>
        <fullName evidence="1">DUF4160 domain-containing protein</fullName>
    </submittedName>
</protein>
<sequence length="92" mass="10642">MPQIFRIAGYLIYFWSNESEPLEPVHVHITNGVPTANTTKVWITRSGKCLLANNASKIPDRVLRDLMAVIEARSGEVVKKWYEFHKEISYYC</sequence>
<dbReference type="GeneID" id="96779231"/>
<dbReference type="Pfam" id="PF13711">
    <property type="entry name" value="DUF4160"/>
    <property type="match status" value="1"/>
</dbReference>
<comment type="caution">
    <text evidence="1">The sequence shown here is derived from an EMBL/GenBank/DDBJ whole genome shotgun (WGS) entry which is preliminary data.</text>
</comment>
<evidence type="ECO:0000313" key="2">
    <source>
        <dbReference type="Proteomes" id="UP000433181"/>
    </source>
</evidence>
<dbReference type="RefSeq" id="WP_154407463.1">
    <property type="nucleotide sequence ID" value="NZ_VUNR01000020.1"/>
</dbReference>